<dbReference type="AlphaFoldDB" id="A0A9D3VRA0"/>
<dbReference type="Proteomes" id="UP000828251">
    <property type="component" value="Unassembled WGS sequence"/>
</dbReference>
<evidence type="ECO:0000313" key="3">
    <source>
        <dbReference type="Proteomes" id="UP000828251"/>
    </source>
</evidence>
<accession>A0A9D3VRA0</accession>
<reference evidence="2 3" key="1">
    <citation type="journal article" date="2021" name="Plant Biotechnol. J.">
        <title>Multi-omics assisted identification of the key and species-specific regulatory components of drought-tolerant mechanisms in Gossypium stocksii.</title>
        <authorList>
            <person name="Yu D."/>
            <person name="Ke L."/>
            <person name="Zhang D."/>
            <person name="Wu Y."/>
            <person name="Sun Y."/>
            <person name="Mei J."/>
            <person name="Sun J."/>
            <person name="Sun Y."/>
        </authorList>
    </citation>
    <scope>NUCLEOTIDE SEQUENCE [LARGE SCALE GENOMIC DNA]</scope>
    <source>
        <strain evidence="3">cv. E1</strain>
        <tissue evidence="2">Leaf</tissue>
    </source>
</reference>
<dbReference type="OrthoDB" id="998442at2759"/>
<comment type="caution">
    <text evidence="2">The sequence shown here is derived from an EMBL/GenBank/DDBJ whole genome shotgun (WGS) entry which is preliminary data.</text>
</comment>
<name>A0A9D3VRA0_9ROSI</name>
<dbReference type="EMBL" id="JAIQCV010000006">
    <property type="protein sequence ID" value="KAH1091340.1"/>
    <property type="molecule type" value="Genomic_DNA"/>
</dbReference>
<keyword evidence="3" id="KW-1185">Reference proteome</keyword>
<evidence type="ECO:0000256" key="1">
    <source>
        <dbReference type="SAM" id="MobiDB-lite"/>
    </source>
</evidence>
<protein>
    <submittedName>
        <fullName evidence="2">Uncharacterized protein</fullName>
    </submittedName>
</protein>
<gene>
    <name evidence="2" type="ORF">J1N35_018597</name>
</gene>
<evidence type="ECO:0000313" key="2">
    <source>
        <dbReference type="EMBL" id="KAH1091340.1"/>
    </source>
</evidence>
<feature type="compositionally biased region" description="Polar residues" evidence="1">
    <location>
        <begin position="92"/>
        <end position="106"/>
    </location>
</feature>
<sequence>MFVDEEYYINLYVGVKFGRDPHVRYFGGEMLRIKREINLYVGHEINTIIFTADDLLLTATFAEGYGDGNQGGKGSEGVKGLNREGVEIVSNKGDTSIEGSGDSSQCGEVEVDKGGEGVKGLNGKGVEVASSKGGEVAGGLNSGVEEADEEGLKMKVIAEVPEEVEGEGLNDRVARKEEANEAGYFDSDDLGSILGSDDDNNNDAYRKSNLGMEYGFKYTIINNQQKVRNAMSLSVEHVLPPVEKIMPGRPKKKRRKALGLA</sequence>
<organism evidence="2 3">
    <name type="scientific">Gossypium stocksii</name>
    <dbReference type="NCBI Taxonomy" id="47602"/>
    <lineage>
        <taxon>Eukaryota</taxon>
        <taxon>Viridiplantae</taxon>
        <taxon>Streptophyta</taxon>
        <taxon>Embryophyta</taxon>
        <taxon>Tracheophyta</taxon>
        <taxon>Spermatophyta</taxon>
        <taxon>Magnoliopsida</taxon>
        <taxon>eudicotyledons</taxon>
        <taxon>Gunneridae</taxon>
        <taxon>Pentapetalae</taxon>
        <taxon>rosids</taxon>
        <taxon>malvids</taxon>
        <taxon>Malvales</taxon>
        <taxon>Malvaceae</taxon>
        <taxon>Malvoideae</taxon>
        <taxon>Gossypium</taxon>
    </lineage>
</organism>
<proteinExistence type="predicted"/>
<feature type="region of interest" description="Disordered" evidence="1">
    <location>
        <begin position="92"/>
        <end position="114"/>
    </location>
</feature>